<proteinExistence type="inferred from homology"/>
<dbReference type="Gene3D" id="3.40.720.10">
    <property type="entry name" value="Alkaline Phosphatase, subunit A"/>
    <property type="match status" value="1"/>
</dbReference>
<comment type="function">
    <text evidence="2 6">Catalyzes the interconversion of 2-phosphoglycerate and 3-phosphoglycerate.</text>
</comment>
<dbReference type="Proteomes" id="UP000259030">
    <property type="component" value="Chromosome"/>
</dbReference>
<dbReference type="InterPro" id="IPR042253">
    <property type="entry name" value="Pglycerate_mutase_ApgM_sf"/>
</dbReference>
<dbReference type="HAMAP" id="MF_01402_B">
    <property type="entry name" value="ApgM_B"/>
    <property type="match status" value="1"/>
</dbReference>
<dbReference type="RefSeq" id="WP_022800482.1">
    <property type="nucleotide sequence ID" value="NZ_ATTJ01000001.1"/>
</dbReference>
<dbReference type="PANTHER" id="PTHR31209">
    <property type="entry name" value="COFACTOR-INDEPENDENT PHOSPHOGLYCERATE MUTASE"/>
    <property type="match status" value="1"/>
</dbReference>
<dbReference type="Gene3D" id="3.30.70.2130">
    <property type="entry name" value="Metalloenzyme domain"/>
    <property type="match status" value="1"/>
</dbReference>
<dbReference type="InterPro" id="IPR004456">
    <property type="entry name" value="Pglycerate_mutase_ApgM"/>
</dbReference>
<evidence type="ECO:0000256" key="5">
    <source>
        <dbReference type="ARBA" id="ARBA00023235"/>
    </source>
</evidence>
<evidence type="ECO:0000313" key="8">
    <source>
        <dbReference type="EMBL" id="ASN79830.1"/>
    </source>
</evidence>
<evidence type="ECO:0000256" key="4">
    <source>
        <dbReference type="ARBA" id="ARBA00023152"/>
    </source>
</evidence>
<dbReference type="NCBIfam" id="NF003160">
    <property type="entry name" value="PRK04135.1"/>
    <property type="match status" value="1"/>
</dbReference>
<dbReference type="OrthoDB" id="9804453at2"/>
<dbReference type="CDD" id="cd16011">
    <property type="entry name" value="iPGM_like"/>
    <property type="match status" value="1"/>
</dbReference>
<dbReference type="InterPro" id="IPR023665">
    <property type="entry name" value="ApgAM_prokaryotes"/>
</dbReference>
<reference evidence="8 9" key="1">
    <citation type="submission" date="2017-05" db="EMBL/GenBank/DDBJ databases">
        <title>The complete genome sequence of Deinococcus ficus isolated from the rhizosphere of the Ficus religiosa L. in Taiwan.</title>
        <authorList>
            <person name="Wu K.-M."/>
            <person name="Liao T.-L."/>
            <person name="Liu Y.-M."/>
            <person name="Young C.-C."/>
            <person name="Tsai S.-F."/>
        </authorList>
    </citation>
    <scope>NUCLEOTIDE SEQUENCE [LARGE SCALE GENOMIC DNA]</scope>
    <source>
        <strain evidence="8 9">CC-FR2-10</strain>
    </source>
</reference>
<dbReference type="STRING" id="317577.GCA_000419625_00877"/>
<dbReference type="EMBL" id="CP021081">
    <property type="protein sequence ID" value="ASN79830.1"/>
    <property type="molecule type" value="Genomic_DNA"/>
</dbReference>
<keyword evidence="5 6" id="KW-0413">Isomerase</keyword>
<comment type="similarity">
    <text evidence="3 6">Belongs to the BPG-independent phosphoglycerate mutase family. A-PGAM subfamily.</text>
</comment>
<comment type="pathway">
    <text evidence="6">Carbohydrate degradation; glycolysis; pyruvate from D-glyceraldehyde 3-phosphate: step 3/5.</text>
</comment>
<evidence type="ECO:0000259" key="7">
    <source>
        <dbReference type="Pfam" id="PF01676"/>
    </source>
</evidence>
<comment type="catalytic activity">
    <reaction evidence="1 6">
        <text>(2R)-2-phosphoglycerate = (2R)-3-phosphoglycerate</text>
        <dbReference type="Rhea" id="RHEA:15901"/>
        <dbReference type="ChEBI" id="CHEBI:58272"/>
        <dbReference type="ChEBI" id="CHEBI:58289"/>
        <dbReference type="EC" id="5.4.2.12"/>
    </reaction>
</comment>
<evidence type="ECO:0000256" key="6">
    <source>
        <dbReference type="HAMAP-Rule" id="MF_01402"/>
    </source>
</evidence>
<gene>
    <name evidence="6" type="primary">apgM</name>
    <name evidence="8" type="ORF">DFI_01355</name>
</gene>
<feature type="domain" description="Metalloenzyme" evidence="7">
    <location>
        <begin position="18"/>
        <end position="400"/>
    </location>
</feature>
<dbReference type="EC" id="5.4.2.12" evidence="6"/>
<evidence type="ECO:0000313" key="9">
    <source>
        <dbReference type="Proteomes" id="UP000259030"/>
    </source>
</evidence>
<protein>
    <recommendedName>
        <fullName evidence="6">Probable 2,3-bisphosphoglycerate-independent phosphoglycerate mutase</fullName>
        <shortName evidence="6">BPG-independent PGAM</shortName>
        <shortName evidence="6">Phosphoglyceromutase</shortName>
        <shortName evidence="6">aPGAM</shortName>
        <ecNumber evidence="6">5.4.2.12</ecNumber>
    </recommendedName>
</protein>
<dbReference type="GO" id="GO:0004619">
    <property type="term" value="F:phosphoglycerate mutase activity"/>
    <property type="evidence" value="ECO:0007669"/>
    <property type="project" value="UniProtKB-UniRule"/>
</dbReference>
<dbReference type="NCBIfam" id="TIGR00306">
    <property type="entry name" value="apgM"/>
    <property type="match status" value="1"/>
</dbReference>
<dbReference type="UniPathway" id="UPA00109">
    <property type="reaction ID" value="UER00186"/>
</dbReference>
<dbReference type="InterPro" id="IPR017850">
    <property type="entry name" value="Alkaline_phosphatase_core_sf"/>
</dbReference>
<dbReference type="GO" id="GO:0046872">
    <property type="term" value="F:metal ion binding"/>
    <property type="evidence" value="ECO:0007669"/>
    <property type="project" value="InterPro"/>
</dbReference>
<dbReference type="Pfam" id="PF10143">
    <property type="entry name" value="PhosphMutase"/>
    <property type="match status" value="1"/>
</dbReference>
<dbReference type="GO" id="GO:0006096">
    <property type="term" value="P:glycolytic process"/>
    <property type="evidence" value="ECO:0007669"/>
    <property type="project" value="UniProtKB-UniRule"/>
</dbReference>
<dbReference type="SUPFAM" id="SSF53649">
    <property type="entry name" value="Alkaline phosphatase-like"/>
    <property type="match status" value="1"/>
</dbReference>
<organism evidence="8 9">
    <name type="scientific">Deinococcus ficus</name>
    <dbReference type="NCBI Taxonomy" id="317577"/>
    <lineage>
        <taxon>Bacteria</taxon>
        <taxon>Thermotogati</taxon>
        <taxon>Deinococcota</taxon>
        <taxon>Deinococci</taxon>
        <taxon>Deinococcales</taxon>
        <taxon>Deinococcaceae</taxon>
        <taxon>Deinococcus</taxon>
    </lineage>
</organism>
<evidence type="ECO:0000256" key="1">
    <source>
        <dbReference type="ARBA" id="ARBA00000370"/>
    </source>
</evidence>
<sequence length="410" mass="43324">MSDLLETVRGLSKKTDSKILMVVLDGVGGLPMGVNGETELATAKTPNLDALAAGSQLGLVELVGAGITPGSGPGHLSLFGYDPLKFVVGRGALSAVGIGVKLNAGDVAVRGNFATLGEGRVVQDRRAGRPSDEKNAEIVAKLRAAIPEIDGTPVEIYTESEHRFVVVFRAAGGEVLGAQISDVDPQATGVVPMTAAAHDAASEKTAGLVNAFVTRAEQALAGETQVNGVLFRGYSDVPHFPSFADVYQLRSACIASYPMYKGLASLVGMDVLPVEGHEDALDGKVAALKENWDAYDFFYFHVKKTDSTGEDGDFAAKVKKIELFDALLPELLALNPDVLAIVGDHSTPSKLASHSWHPVPLLIRSEYGRKDAAQRYTEEEAGRGSLGLRRGTDLMPLLMANALKLNKYGA</sequence>
<evidence type="ECO:0000256" key="2">
    <source>
        <dbReference type="ARBA" id="ARBA00002315"/>
    </source>
</evidence>
<dbReference type="AlphaFoldDB" id="A0A221ST74"/>
<dbReference type="Pfam" id="PF01676">
    <property type="entry name" value="Metalloenzyme"/>
    <property type="match status" value="1"/>
</dbReference>
<dbReference type="KEGG" id="dfc:DFI_01355"/>
<keyword evidence="4 6" id="KW-0324">Glycolysis</keyword>
<keyword evidence="9" id="KW-1185">Reference proteome</keyword>
<dbReference type="PIRSF" id="PIRSF006392">
    <property type="entry name" value="IPGAM_arch"/>
    <property type="match status" value="1"/>
</dbReference>
<dbReference type="InterPro" id="IPR006124">
    <property type="entry name" value="Metalloenzyme"/>
</dbReference>
<accession>A0A221ST74</accession>
<evidence type="ECO:0000256" key="3">
    <source>
        <dbReference type="ARBA" id="ARBA00005524"/>
    </source>
</evidence>
<name>A0A221ST74_9DEIO</name>
<dbReference type="PANTHER" id="PTHR31209:SF0">
    <property type="entry name" value="METALLOENZYME DOMAIN-CONTAINING PROTEIN"/>
    <property type="match status" value="1"/>
</dbReference>